<dbReference type="InterPro" id="IPR016032">
    <property type="entry name" value="Sig_transdc_resp-reg_C-effctor"/>
</dbReference>
<evidence type="ECO:0000259" key="5">
    <source>
        <dbReference type="PROSITE" id="PS50043"/>
    </source>
</evidence>
<dbReference type="Gene3D" id="1.10.10.10">
    <property type="entry name" value="Winged helix-like DNA-binding domain superfamily/Winged helix DNA-binding domain"/>
    <property type="match status" value="1"/>
</dbReference>
<dbReference type="PANTHER" id="PTHR44688">
    <property type="entry name" value="DNA-BINDING TRANSCRIPTIONAL ACTIVATOR DEVR_DOSR"/>
    <property type="match status" value="1"/>
</dbReference>
<organism evidence="6 7">
    <name type="scientific">Pelagicoccus mobilis</name>
    <dbReference type="NCBI Taxonomy" id="415221"/>
    <lineage>
        <taxon>Bacteria</taxon>
        <taxon>Pseudomonadati</taxon>
        <taxon>Verrucomicrobiota</taxon>
        <taxon>Opitutia</taxon>
        <taxon>Puniceicoccales</taxon>
        <taxon>Pelagicoccaceae</taxon>
        <taxon>Pelagicoccus</taxon>
    </lineage>
</organism>
<dbReference type="SUPFAM" id="SSF46894">
    <property type="entry name" value="C-terminal effector domain of the bipartite response regulators"/>
    <property type="match status" value="1"/>
</dbReference>
<keyword evidence="1" id="KW-0805">Transcription regulation</keyword>
<dbReference type="GO" id="GO:0006355">
    <property type="term" value="P:regulation of DNA-templated transcription"/>
    <property type="evidence" value="ECO:0007669"/>
    <property type="project" value="InterPro"/>
</dbReference>
<evidence type="ECO:0000313" key="6">
    <source>
        <dbReference type="EMBL" id="MBK1879050.1"/>
    </source>
</evidence>
<evidence type="ECO:0000256" key="4">
    <source>
        <dbReference type="SAM" id="MobiDB-lite"/>
    </source>
</evidence>
<dbReference type="InterPro" id="IPR036388">
    <property type="entry name" value="WH-like_DNA-bd_sf"/>
</dbReference>
<dbReference type="RefSeq" id="WP_200357263.1">
    <property type="nucleotide sequence ID" value="NZ_JAENIL010000040.1"/>
</dbReference>
<dbReference type="CDD" id="cd06170">
    <property type="entry name" value="LuxR_C_like"/>
    <property type="match status" value="1"/>
</dbReference>
<reference evidence="6" key="1">
    <citation type="submission" date="2021-01" db="EMBL/GenBank/DDBJ databases">
        <title>Modified the classification status of verrucomicrobia.</title>
        <authorList>
            <person name="Feng X."/>
        </authorList>
    </citation>
    <scope>NUCLEOTIDE SEQUENCE</scope>
    <source>
        <strain evidence="6">KCTC 13126</strain>
    </source>
</reference>
<comment type="caution">
    <text evidence="6">The sequence shown here is derived from an EMBL/GenBank/DDBJ whole genome shotgun (WGS) entry which is preliminary data.</text>
</comment>
<dbReference type="PROSITE" id="PS50043">
    <property type="entry name" value="HTH_LUXR_2"/>
    <property type="match status" value="1"/>
</dbReference>
<dbReference type="Proteomes" id="UP000617628">
    <property type="component" value="Unassembled WGS sequence"/>
</dbReference>
<dbReference type="PANTHER" id="PTHR44688:SF16">
    <property type="entry name" value="DNA-BINDING TRANSCRIPTIONAL ACTIVATOR DEVR_DOSR"/>
    <property type="match status" value="1"/>
</dbReference>
<dbReference type="GO" id="GO:0003677">
    <property type="term" value="F:DNA binding"/>
    <property type="evidence" value="ECO:0007669"/>
    <property type="project" value="UniProtKB-KW"/>
</dbReference>
<accession>A0A934VSI4</accession>
<feature type="region of interest" description="Disordered" evidence="4">
    <location>
        <begin position="1"/>
        <end position="24"/>
    </location>
</feature>
<dbReference type="SMART" id="SM00421">
    <property type="entry name" value="HTH_LUXR"/>
    <property type="match status" value="1"/>
</dbReference>
<gene>
    <name evidence="6" type="ORF">JIN87_19350</name>
</gene>
<evidence type="ECO:0000256" key="3">
    <source>
        <dbReference type="ARBA" id="ARBA00023163"/>
    </source>
</evidence>
<dbReference type="PROSITE" id="PS00622">
    <property type="entry name" value="HTH_LUXR_1"/>
    <property type="match status" value="1"/>
</dbReference>
<evidence type="ECO:0000256" key="2">
    <source>
        <dbReference type="ARBA" id="ARBA00023125"/>
    </source>
</evidence>
<dbReference type="EMBL" id="JAENIL010000040">
    <property type="protein sequence ID" value="MBK1879050.1"/>
    <property type="molecule type" value="Genomic_DNA"/>
</dbReference>
<sequence>MNTNNMSENGLQSGQATAPGTQQLERLTKREKQVLYWIVEGKTNGDIGKILEISPRTVEKHCESIFRKLGIENRYAAIVFALTSNWGLQPE</sequence>
<dbReference type="InterPro" id="IPR000792">
    <property type="entry name" value="Tscrpt_reg_LuxR_C"/>
</dbReference>
<evidence type="ECO:0000313" key="7">
    <source>
        <dbReference type="Proteomes" id="UP000617628"/>
    </source>
</evidence>
<evidence type="ECO:0000256" key="1">
    <source>
        <dbReference type="ARBA" id="ARBA00023015"/>
    </source>
</evidence>
<keyword evidence="2" id="KW-0238">DNA-binding</keyword>
<keyword evidence="3" id="KW-0804">Transcription</keyword>
<feature type="domain" description="HTH luxR-type" evidence="5">
    <location>
        <begin position="20"/>
        <end position="85"/>
    </location>
</feature>
<dbReference type="Pfam" id="PF00196">
    <property type="entry name" value="GerE"/>
    <property type="match status" value="1"/>
</dbReference>
<proteinExistence type="predicted"/>
<name>A0A934VSI4_9BACT</name>
<dbReference type="AlphaFoldDB" id="A0A934VSI4"/>
<keyword evidence="7" id="KW-1185">Reference proteome</keyword>
<dbReference type="PRINTS" id="PR00038">
    <property type="entry name" value="HTHLUXR"/>
</dbReference>
<protein>
    <submittedName>
        <fullName evidence="6">Helix-turn-helix transcriptional regulator</fullName>
    </submittedName>
</protein>